<protein>
    <submittedName>
        <fullName evidence="3">Uncharacterized protein</fullName>
    </submittedName>
</protein>
<keyword evidence="4" id="KW-1185">Reference proteome</keyword>
<organism evidence="3 4">
    <name type="scientific">Halostagnicola kamekurae</name>
    <dbReference type="NCBI Taxonomy" id="619731"/>
    <lineage>
        <taxon>Archaea</taxon>
        <taxon>Methanobacteriati</taxon>
        <taxon>Methanobacteriota</taxon>
        <taxon>Stenosarchaea group</taxon>
        <taxon>Halobacteria</taxon>
        <taxon>Halobacteriales</taxon>
        <taxon>Natrialbaceae</taxon>
        <taxon>Halostagnicola</taxon>
    </lineage>
</organism>
<feature type="transmembrane region" description="Helical" evidence="2">
    <location>
        <begin position="59"/>
        <end position="81"/>
    </location>
</feature>
<dbReference type="AlphaFoldDB" id="A0A1I6RXR5"/>
<evidence type="ECO:0000313" key="4">
    <source>
        <dbReference type="Proteomes" id="UP000199199"/>
    </source>
</evidence>
<feature type="region of interest" description="Disordered" evidence="1">
    <location>
        <begin position="119"/>
        <end position="275"/>
    </location>
</feature>
<proteinExistence type="predicted"/>
<keyword evidence="2" id="KW-1133">Transmembrane helix</keyword>
<dbReference type="EMBL" id="FOZS01000002">
    <property type="protein sequence ID" value="SFS69497.1"/>
    <property type="molecule type" value="Genomic_DNA"/>
</dbReference>
<dbReference type="OrthoDB" id="205984at2157"/>
<feature type="compositionally biased region" description="Low complexity" evidence="1">
    <location>
        <begin position="159"/>
        <end position="181"/>
    </location>
</feature>
<evidence type="ECO:0000256" key="2">
    <source>
        <dbReference type="SAM" id="Phobius"/>
    </source>
</evidence>
<gene>
    <name evidence="3" type="ORF">SAMN04488556_2302</name>
</gene>
<sequence length="275" mass="29361">MELSNAAKWTLFNRALTAGAMVLGTGLALLGFVLGFWGSIETLVVDRNVQTAVENANPILTLALAAVGFIVWQIGKTYALFWSLPRASGRAAAKRFDHGRLKSEVVEALDERLAEMEEDVAETRRSVQELKRTEHAAAFDEEDALESTPVQRSESTARSATTAQQPGATASSAATGQQSATDRSETTGQSQSNPAERSASESGKPAESGFEFSSPDGSNSERPGERAPSESHPQDPQTTTETENEAPSSSTETDRPDATDADDQDAPSESDEPRN</sequence>
<accession>A0A1I6RXR5</accession>
<feature type="compositionally biased region" description="Acidic residues" evidence="1">
    <location>
        <begin position="259"/>
        <end position="275"/>
    </location>
</feature>
<evidence type="ECO:0000313" key="3">
    <source>
        <dbReference type="EMBL" id="SFS69497.1"/>
    </source>
</evidence>
<reference evidence="4" key="1">
    <citation type="submission" date="2016-10" db="EMBL/GenBank/DDBJ databases">
        <authorList>
            <person name="Varghese N."/>
            <person name="Submissions S."/>
        </authorList>
    </citation>
    <scope>NUCLEOTIDE SEQUENCE [LARGE SCALE GENOMIC DNA]</scope>
    <source>
        <strain evidence="4">DSM 22427</strain>
    </source>
</reference>
<dbReference type="Proteomes" id="UP000199199">
    <property type="component" value="Unassembled WGS sequence"/>
</dbReference>
<keyword evidence="2" id="KW-0812">Transmembrane</keyword>
<feature type="compositionally biased region" description="Basic and acidic residues" evidence="1">
    <location>
        <begin position="119"/>
        <end position="138"/>
    </location>
</feature>
<dbReference type="RefSeq" id="WP_092904697.1">
    <property type="nucleotide sequence ID" value="NZ_FOZS01000002.1"/>
</dbReference>
<feature type="compositionally biased region" description="Polar residues" evidence="1">
    <location>
        <begin position="186"/>
        <end position="195"/>
    </location>
</feature>
<feature type="transmembrane region" description="Helical" evidence="2">
    <location>
        <begin position="12"/>
        <end position="39"/>
    </location>
</feature>
<feature type="compositionally biased region" description="Polar residues" evidence="1">
    <location>
        <begin position="234"/>
        <end position="250"/>
    </location>
</feature>
<name>A0A1I6RXR5_9EURY</name>
<keyword evidence="2" id="KW-0472">Membrane</keyword>
<evidence type="ECO:0000256" key="1">
    <source>
        <dbReference type="SAM" id="MobiDB-lite"/>
    </source>
</evidence>
<feature type="compositionally biased region" description="Polar residues" evidence="1">
    <location>
        <begin position="148"/>
        <end position="158"/>
    </location>
</feature>
<feature type="compositionally biased region" description="Basic and acidic residues" evidence="1">
    <location>
        <begin position="222"/>
        <end position="233"/>
    </location>
</feature>